<protein>
    <submittedName>
        <fullName evidence="3">Uncharacterized protein</fullName>
    </submittedName>
</protein>
<comment type="caution">
    <text evidence="3">The sequence shown here is derived from an EMBL/GenBank/DDBJ whole genome shotgun (WGS) entry which is preliminary data.</text>
</comment>
<feature type="transmembrane region" description="Helical" evidence="1">
    <location>
        <begin position="176"/>
        <end position="193"/>
    </location>
</feature>
<accession>A0AA40AHU0</accession>
<feature type="chain" id="PRO_5041416082" evidence="2">
    <location>
        <begin position="27"/>
        <end position="195"/>
    </location>
</feature>
<name>A0AA40AHU0_9PEZI</name>
<gene>
    <name evidence="3" type="ORF">B0H67DRAFT_256659</name>
</gene>
<evidence type="ECO:0000256" key="2">
    <source>
        <dbReference type="SAM" id="SignalP"/>
    </source>
</evidence>
<reference evidence="3" key="1">
    <citation type="submission" date="2023-06" db="EMBL/GenBank/DDBJ databases">
        <title>Genome-scale phylogeny and comparative genomics of the fungal order Sordariales.</title>
        <authorList>
            <consortium name="Lawrence Berkeley National Laboratory"/>
            <person name="Hensen N."/>
            <person name="Bonometti L."/>
            <person name="Westerberg I."/>
            <person name="Brannstrom I.O."/>
            <person name="Guillou S."/>
            <person name="Cros-Aarteil S."/>
            <person name="Calhoun S."/>
            <person name="Haridas S."/>
            <person name="Kuo A."/>
            <person name="Mondo S."/>
            <person name="Pangilinan J."/>
            <person name="Riley R."/>
            <person name="Labutti K."/>
            <person name="Andreopoulos B."/>
            <person name="Lipzen A."/>
            <person name="Chen C."/>
            <person name="Yanf M."/>
            <person name="Daum C."/>
            <person name="Ng V."/>
            <person name="Clum A."/>
            <person name="Steindorff A."/>
            <person name="Ohm R."/>
            <person name="Martin F."/>
            <person name="Silar P."/>
            <person name="Natvig D."/>
            <person name="Lalanne C."/>
            <person name="Gautier V."/>
            <person name="Ament-Velasquez S.L."/>
            <person name="Kruys A."/>
            <person name="Hutchinson M.I."/>
            <person name="Powell A.J."/>
            <person name="Barry K."/>
            <person name="Miller A.N."/>
            <person name="Grigoriev I.V."/>
            <person name="Debuchy R."/>
            <person name="Gladieux P."/>
            <person name="Thoren M.H."/>
            <person name="Johannesson H."/>
        </authorList>
    </citation>
    <scope>NUCLEOTIDE SEQUENCE</scope>
    <source>
        <strain evidence="3">SMH4607-1</strain>
    </source>
</reference>
<keyword evidence="4" id="KW-1185">Reference proteome</keyword>
<dbReference type="AlphaFoldDB" id="A0AA40AHU0"/>
<dbReference type="EMBL" id="JAUKUA010000004">
    <property type="protein sequence ID" value="KAK0716067.1"/>
    <property type="molecule type" value="Genomic_DNA"/>
</dbReference>
<organism evidence="3 4">
    <name type="scientific">Lasiosphaeris hirsuta</name>
    <dbReference type="NCBI Taxonomy" id="260670"/>
    <lineage>
        <taxon>Eukaryota</taxon>
        <taxon>Fungi</taxon>
        <taxon>Dikarya</taxon>
        <taxon>Ascomycota</taxon>
        <taxon>Pezizomycotina</taxon>
        <taxon>Sordariomycetes</taxon>
        <taxon>Sordariomycetidae</taxon>
        <taxon>Sordariales</taxon>
        <taxon>Lasiosphaeriaceae</taxon>
        <taxon>Lasiosphaeris</taxon>
    </lineage>
</organism>
<dbReference type="Proteomes" id="UP001172102">
    <property type="component" value="Unassembled WGS sequence"/>
</dbReference>
<sequence>MTPDSPAFTNGLLLILISISVGIVLGQDDDDDGEGLRFCFGTDSICVASNDMSSACRDEEDAHGSDAYWQCACLSGYAAVNDACDECQISYGMKNSSIIDWDDSCSDKGLSVAPIPSSIIAQQSSRNATYVAHAAEVPKTTVTYKAIPTEPLPTVATTAINPLSPTLQSKSTVTRTLWGLGTGIAVGMMVLAFNA</sequence>
<evidence type="ECO:0000256" key="1">
    <source>
        <dbReference type="SAM" id="Phobius"/>
    </source>
</evidence>
<keyword evidence="1" id="KW-0812">Transmembrane</keyword>
<keyword evidence="2" id="KW-0732">Signal</keyword>
<evidence type="ECO:0000313" key="3">
    <source>
        <dbReference type="EMBL" id="KAK0716067.1"/>
    </source>
</evidence>
<feature type="signal peptide" evidence="2">
    <location>
        <begin position="1"/>
        <end position="26"/>
    </location>
</feature>
<proteinExistence type="predicted"/>
<keyword evidence="1" id="KW-0472">Membrane</keyword>
<keyword evidence="1" id="KW-1133">Transmembrane helix</keyword>
<evidence type="ECO:0000313" key="4">
    <source>
        <dbReference type="Proteomes" id="UP001172102"/>
    </source>
</evidence>